<dbReference type="PANTHER" id="PTHR46663:SF2">
    <property type="entry name" value="GGDEF DOMAIN-CONTAINING PROTEIN"/>
    <property type="match status" value="1"/>
</dbReference>
<dbReference type="InterPro" id="IPR000160">
    <property type="entry name" value="GGDEF_dom"/>
</dbReference>
<gene>
    <name evidence="2" type="ORF">GCM10008027_43660</name>
</gene>
<dbReference type="Proteomes" id="UP000638462">
    <property type="component" value="Unassembled WGS sequence"/>
</dbReference>
<protein>
    <recommendedName>
        <fullName evidence="1">GGDEF domain-containing protein</fullName>
    </recommendedName>
</protein>
<proteinExistence type="predicted"/>
<evidence type="ECO:0000259" key="1">
    <source>
        <dbReference type="PROSITE" id="PS50887"/>
    </source>
</evidence>
<dbReference type="EMBL" id="BMIT01000033">
    <property type="protein sequence ID" value="GGF14146.1"/>
    <property type="molecule type" value="Genomic_DNA"/>
</dbReference>
<organism evidence="2 3">
    <name type="scientific">Pseudoalteromonas gelatinilytica</name>
    <dbReference type="NCBI Taxonomy" id="1703256"/>
    <lineage>
        <taxon>Bacteria</taxon>
        <taxon>Pseudomonadati</taxon>
        <taxon>Pseudomonadota</taxon>
        <taxon>Gammaproteobacteria</taxon>
        <taxon>Alteromonadales</taxon>
        <taxon>Pseudoalteromonadaceae</taxon>
        <taxon>Pseudoalteromonas</taxon>
    </lineage>
</organism>
<name>A0ABQ1U9X1_9GAMM</name>
<dbReference type="InterPro" id="IPR043128">
    <property type="entry name" value="Rev_trsase/Diguanyl_cyclase"/>
</dbReference>
<feature type="domain" description="GGDEF" evidence="1">
    <location>
        <begin position="50"/>
        <end position="80"/>
    </location>
</feature>
<dbReference type="NCBIfam" id="TIGR00254">
    <property type="entry name" value="GGDEF"/>
    <property type="match status" value="1"/>
</dbReference>
<sequence length="80" mass="9327">MVFQDISELNDITKKMGFLASHDSLTRLPNRRYLQEYLHALCTDYLKLKSQFAVLFLDLDSFKIINDTLGHAKVMNCFIL</sequence>
<evidence type="ECO:0000313" key="2">
    <source>
        <dbReference type="EMBL" id="GGF14146.1"/>
    </source>
</evidence>
<dbReference type="InterPro" id="IPR052163">
    <property type="entry name" value="DGC-Regulatory_Protein"/>
</dbReference>
<dbReference type="PROSITE" id="PS50887">
    <property type="entry name" value="GGDEF"/>
    <property type="match status" value="1"/>
</dbReference>
<reference evidence="3" key="1">
    <citation type="journal article" date="2019" name="Int. J. Syst. Evol. Microbiol.">
        <title>The Global Catalogue of Microorganisms (GCM) 10K type strain sequencing project: providing services to taxonomists for standard genome sequencing and annotation.</title>
        <authorList>
            <consortium name="The Broad Institute Genomics Platform"/>
            <consortium name="The Broad Institute Genome Sequencing Center for Infectious Disease"/>
            <person name="Wu L."/>
            <person name="Ma J."/>
        </authorList>
    </citation>
    <scope>NUCLEOTIDE SEQUENCE [LARGE SCALE GENOMIC DNA]</scope>
    <source>
        <strain evidence="3">CGMCC 1.15394</strain>
    </source>
</reference>
<accession>A0ABQ1U9X1</accession>
<dbReference type="Pfam" id="PF00990">
    <property type="entry name" value="GGDEF"/>
    <property type="match status" value="1"/>
</dbReference>
<dbReference type="SUPFAM" id="SSF55073">
    <property type="entry name" value="Nucleotide cyclase"/>
    <property type="match status" value="1"/>
</dbReference>
<dbReference type="Gene3D" id="3.30.70.270">
    <property type="match status" value="1"/>
</dbReference>
<dbReference type="PANTHER" id="PTHR46663">
    <property type="entry name" value="DIGUANYLATE CYCLASE DGCT-RELATED"/>
    <property type="match status" value="1"/>
</dbReference>
<evidence type="ECO:0000313" key="3">
    <source>
        <dbReference type="Proteomes" id="UP000638462"/>
    </source>
</evidence>
<comment type="caution">
    <text evidence="2">The sequence shown here is derived from an EMBL/GenBank/DDBJ whole genome shotgun (WGS) entry which is preliminary data.</text>
</comment>
<keyword evidence="3" id="KW-1185">Reference proteome</keyword>
<dbReference type="InterPro" id="IPR029787">
    <property type="entry name" value="Nucleotide_cyclase"/>
</dbReference>